<evidence type="ECO:0000313" key="2">
    <source>
        <dbReference type="Proteomes" id="UP000319040"/>
    </source>
</evidence>
<evidence type="ECO:0008006" key="3">
    <source>
        <dbReference type="Google" id="ProtNLM"/>
    </source>
</evidence>
<protein>
    <recommendedName>
        <fullName evidence="3">Tetratricopeptide repeat-containing protein</fullName>
    </recommendedName>
</protein>
<reference evidence="1 2" key="1">
    <citation type="submission" date="2017-05" db="EMBL/GenBank/DDBJ databases">
        <authorList>
            <person name="Varghese N."/>
            <person name="Submissions S."/>
        </authorList>
    </citation>
    <scope>NUCLEOTIDE SEQUENCE [LARGE SCALE GENOMIC DNA]</scope>
    <source>
        <strain evidence="1 2">DSM 27040</strain>
    </source>
</reference>
<dbReference type="AlphaFoldDB" id="A0A521EJX9"/>
<dbReference type="EMBL" id="FXTB01000009">
    <property type="protein sequence ID" value="SMO84239.1"/>
    <property type="molecule type" value="Genomic_DNA"/>
</dbReference>
<sequence length="217" mass="25101">MIIMNYKAIAIITLFIIPSLFCVKASAGNYTEVMQQHIEKMYKAKTARELSAISGVFYRVAEKESDAWLPLYYSAYSLVRIAFFTKDREEIDKYLDMAQAYVTKLKEARPEESEVYVLQALLYSMRISGAMSGMKYSTLSNEELDQAEKLNKNNPRIYYCRGNNVFHTPSLFGGGKGKAKPLFEKAINLFESEQYETPFWPSWGHWHTKQMLEQCNN</sequence>
<name>A0A521EJX9_SACCC</name>
<dbReference type="Proteomes" id="UP000319040">
    <property type="component" value="Unassembled WGS sequence"/>
</dbReference>
<organism evidence="1 2">
    <name type="scientific">Saccharicrinis carchari</name>
    <dbReference type="NCBI Taxonomy" id="1168039"/>
    <lineage>
        <taxon>Bacteria</taxon>
        <taxon>Pseudomonadati</taxon>
        <taxon>Bacteroidota</taxon>
        <taxon>Bacteroidia</taxon>
        <taxon>Marinilabiliales</taxon>
        <taxon>Marinilabiliaceae</taxon>
        <taxon>Saccharicrinis</taxon>
    </lineage>
</organism>
<gene>
    <name evidence="1" type="ORF">SAMN06265379_10965</name>
</gene>
<accession>A0A521EJX9</accession>
<proteinExistence type="predicted"/>
<keyword evidence="2" id="KW-1185">Reference proteome</keyword>
<evidence type="ECO:0000313" key="1">
    <source>
        <dbReference type="EMBL" id="SMO84239.1"/>
    </source>
</evidence>